<dbReference type="EMBL" id="CYZV01000010">
    <property type="protein sequence ID" value="CUN97636.1"/>
    <property type="molecule type" value="Genomic_DNA"/>
</dbReference>
<accession>A0A174BD96</accession>
<evidence type="ECO:0000313" key="1">
    <source>
        <dbReference type="EMBL" id="CUN97636.1"/>
    </source>
</evidence>
<dbReference type="Proteomes" id="UP000095558">
    <property type="component" value="Unassembled WGS sequence"/>
</dbReference>
<gene>
    <name evidence="1" type="ORF">ERS852470_01143</name>
</gene>
<sequence>MDNALKFYSVDEIVGAINNYGLVFESDYFYDYRWSLANFLNKPNGIGRFLDTGDMWMNYYNNHCSYSEKLKRNGINIEDYID</sequence>
<reference evidence="1 2" key="1">
    <citation type="submission" date="2015-09" db="EMBL/GenBank/DDBJ databases">
        <authorList>
            <consortium name="Pathogen Informatics"/>
        </authorList>
    </citation>
    <scope>NUCLEOTIDE SEQUENCE [LARGE SCALE GENOMIC DNA]</scope>
    <source>
        <strain evidence="1 2">2789STDY5834855</strain>
    </source>
</reference>
<evidence type="ECO:0000313" key="2">
    <source>
        <dbReference type="Proteomes" id="UP000095558"/>
    </source>
</evidence>
<dbReference type="RefSeq" id="WP_055275869.1">
    <property type="nucleotide sequence ID" value="NZ_CYZV01000010.1"/>
</dbReference>
<dbReference type="OrthoDB" id="1923095at2"/>
<organism evidence="1 2">
    <name type="scientific">Clostridium disporicum</name>
    <dbReference type="NCBI Taxonomy" id="84024"/>
    <lineage>
        <taxon>Bacteria</taxon>
        <taxon>Bacillati</taxon>
        <taxon>Bacillota</taxon>
        <taxon>Clostridia</taxon>
        <taxon>Eubacteriales</taxon>
        <taxon>Clostridiaceae</taxon>
        <taxon>Clostridium</taxon>
    </lineage>
</organism>
<name>A0A174BD96_9CLOT</name>
<dbReference type="AlphaFoldDB" id="A0A174BD96"/>
<proteinExistence type="predicted"/>
<protein>
    <submittedName>
        <fullName evidence="1">Uncharacterized protein</fullName>
    </submittedName>
</protein>